<dbReference type="EMBL" id="KZ451935">
    <property type="protein sequence ID" value="PKA60811.1"/>
    <property type="molecule type" value="Genomic_DNA"/>
</dbReference>
<gene>
    <name evidence="2" type="ORF">AXF42_Ash006445</name>
</gene>
<accession>A0A2I0AZ37</accession>
<proteinExistence type="predicted"/>
<organism evidence="2 3">
    <name type="scientific">Apostasia shenzhenica</name>
    <dbReference type="NCBI Taxonomy" id="1088818"/>
    <lineage>
        <taxon>Eukaryota</taxon>
        <taxon>Viridiplantae</taxon>
        <taxon>Streptophyta</taxon>
        <taxon>Embryophyta</taxon>
        <taxon>Tracheophyta</taxon>
        <taxon>Spermatophyta</taxon>
        <taxon>Magnoliopsida</taxon>
        <taxon>Liliopsida</taxon>
        <taxon>Asparagales</taxon>
        <taxon>Orchidaceae</taxon>
        <taxon>Apostasioideae</taxon>
        <taxon>Apostasia</taxon>
    </lineage>
</organism>
<protein>
    <submittedName>
        <fullName evidence="2">Uncharacterized protein</fullName>
    </submittedName>
</protein>
<feature type="compositionally biased region" description="Basic and acidic residues" evidence="1">
    <location>
        <begin position="7"/>
        <end position="26"/>
    </location>
</feature>
<sequence>MSRQKRGKDVTSTEEEGIKDSGKSRKGWSDIEKNYLLDLLLAAVRNDEVDGIQFILSAVWNSITIQINKSSKVIITRINYVNNGTI</sequence>
<dbReference type="Proteomes" id="UP000236161">
    <property type="component" value="Unassembled WGS sequence"/>
</dbReference>
<reference evidence="2 3" key="1">
    <citation type="journal article" date="2017" name="Nature">
        <title>The Apostasia genome and the evolution of orchids.</title>
        <authorList>
            <person name="Zhang G.Q."/>
            <person name="Liu K.W."/>
            <person name="Li Z."/>
            <person name="Lohaus R."/>
            <person name="Hsiao Y.Y."/>
            <person name="Niu S.C."/>
            <person name="Wang J.Y."/>
            <person name="Lin Y.C."/>
            <person name="Xu Q."/>
            <person name="Chen L.J."/>
            <person name="Yoshida K."/>
            <person name="Fujiwara S."/>
            <person name="Wang Z.W."/>
            <person name="Zhang Y.Q."/>
            <person name="Mitsuda N."/>
            <person name="Wang M."/>
            <person name="Liu G.H."/>
            <person name="Pecoraro L."/>
            <person name="Huang H.X."/>
            <person name="Xiao X.J."/>
            <person name="Lin M."/>
            <person name="Wu X.Y."/>
            <person name="Wu W.L."/>
            <person name="Chen Y.Y."/>
            <person name="Chang S.B."/>
            <person name="Sakamoto S."/>
            <person name="Ohme-Takagi M."/>
            <person name="Yagi M."/>
            <person name="Zeng S.J."/>
            <person name="Shen C.Y."/>
            <person name="Yeh C.M."/>
            <person name="Luo Y.B."/>
            <person name="Tsai W.C."/>
            <person name="Van de Peer Y."/>
            <person name="Liu Z.J."/>
        </authorList>
    </citation>
    <scope>NUCLEOTIDE SEQUENCE [LARGE SCALE GENOMIC DNA]</scope>
    <source>
        <strain evidence="3">cv. Shenzhen</strain>
        <tissue evidence="2">Stem</tissue>
    </source>
</reference>
<evidence type="ECO:0000313" key="3">
    <source>
        <dbReference type="Proteomes" id="UP000236161"/>
    </source>
</evidence>
<dbReference type="AlphaFoldDB" id="A0A2I0AZ37"/>
<evidence type="ECO:0000313" key="2">
    <source>
        <dbReference type="EMBL" id="PKA60811.1"/>
    </source>
</evidence>
<name>A0A2I0AZ37_9ASPA</name>
<keyword evidence="3" id="KW-1185">Reference proteome</keyword>
<feature type="region of interest" description="Disordered" evidence="1">
    <location>
        <begin position="1"/>
        <end position="26"/>
    </location>
</feature>
<evidence type="ECO:0000256" key="1">
    <source>
        <dbReference type="SAM" id="MobiDB-lite"/>
    </source>
</evidence>